<evidence type="ECO:0000256" key="7">
    <source>
        <dbReference type="ARBA" id="ARBA00022801"/>
    </source>
</evidence>
<feature type="active site" evidence="13">
    <location>
        <position position="79"/>
    </location>
</feature>
<keyword evidence="9 13" id="KW-0238">DNA-binding</keyword>
<dbReference type="FunFam" id="3.30.420.10:FF:000002">
    <property type="entry name" value="Crossover junction endodeoxyribonuclease RuvC"/>
    <property type="match status" value="1"/>
</dbReference>
<keyword evidence="10 13" id="KW-0233">DNA recombination</keyword>
<dbReference type="EMBL" id="PFXF01000015">
    <property type="protein sequence ID" value="PJA32982.1"/>
    <property type="molecule type" value="Genomic_DNA"/>
</dbReference>
<proteinExistence type="inferred from homology"/>
<evidence type="ECO:0000256" key="9">
    <source>
        <dbReference type="ARBA" id="ARBA00023125"/>
    </source>
</evidence>
<evidence type="ECO:0000256" key="4">
    <source>
        <dbReference type="ARBA" id="ARBA00022723"/>
    </source>
</evidence>
<comment type="cofactor">
    <cofactor evidence="13">
        <name>Mg(2+)</name>
        <dbReference type="ChEBI" id="CHEBI:18420"/>
    </cofactor>
    <text evidence="13">Binds 2 Mg(2+) ion per subunit.</text>
</comment>
<evidence type="ECO:0000256" key="8">
    <source>
        <dbReference type="ARBA" id="ARBA00022842"/>
    </source>
</evidence>
<keyword evidence="3 13" id="KW-0540">Nuclease</keyword>
<reference evidence="16" key="1">
    <citation type="submission" date="2017-09" db="EMBL/GenBank/DDBJ databases">
        <title>Depth-based differentiation of microbial function through sediment-hosted aquifers and enrichment of novel symbionts in the deep terrestrial subsurface.</title>
        <authorList>
            <person name="Probst A.J."/>
            <person name="Ladd B."/>
            <person name="Jarett J.K."/>
            <person name="Geller-Mcgrath D.E."/>
            <person name="Sieber C.M.K."/>
            <person name="Emerson J.B."/>
            <person name="Anantharaman K."/>
            <person name="Thomas B.C."/>
            <person name="Malmstrom R."/>
            <person name="Stieglmeier M."/>
            <person name="Klingl A."/>
            <person name="Woyke T."/>
            <person name="Ryan C.M."/>
            <person name="Banfield J.F."/>
        </authorList>
    </citation>
    <scope>NUCLEOTIDE SEQUENCE [LARGE SCALE GENOMIC DNA]</scope>
</reference>
<keyword evidence="8 13" id="KW-0460">Magnesium</keyword>
<dbReference type="GO" id="GO:0006310">
    <property type="term" value="P:DNA recombination"/>
    <property type="evidence" value="ECO:0007669"/>
    <property type="project" value="UniProtKB-UniRule"/>
</dbReference>
<dbReference type="Gene3D" id="3.30.420.10">
    <property type="entry name" value="Ribonuclease H-like superfamily/Ribonuclease H"/>
    <property type="match status" value="1"/>
</dbReference>
<comment type="catalytic activity">
    <reaction evidence="12 13">
        <text>Endonucleolytic cleavage at a junction such as a reciprocal single-stranded crossover between two homologous DNA duplexes (Holliday junction).</text>
        <dbReference type="EC" id="3.1.21.10"/>
    </reaction>
</comment>
<accession>A0A2M7WSK1</accession>
<dbReference type="InterPro" id="IPR002176">
    <property type="entry name" value="X-over_junc_endoDNase_RuvC"/>
</dbReference>
<name>A0A2M7WSK1_9BACT</name>
<feature type="active site" evidence="13">
    <location>
        <position position="154"/>
    </location>
</feature>
<sequence>MTKSKKFTPMQSKKILAVDPGFDRIGLAIMKLEKDRPKILFSQCFKTDSKKARAERLLAIGQEIKSVIKKWQPETLAIETLFFNTNITSAIGVAEARGVIVYEATDAGLKMFEYSPQAIKIAVTSHGQASKTQVASMVKKLVTLPERPLKRLDDEIDAIALGITHLATERGI</sequence>
<dbReference type="GO" id="GO:0006281">
    <property type="term" value="P:DNA repair"/>
    <property type="evidence" value="ECO:0007669"/>
    <property type="project" value="UniProtKB-UniRule"/>
</dbReference>
<gene>
    <name evidence="13 15" type="primary">ruvC</name>
    <name evidence="15" type="ORF">CO185_00945</name>
</gene>
<evidence type="ECO:0000313" key="15">
    <source>
        <dbReference type="EMBL" id="PJA32982.1"/>
    </source>
</evidence>
<evidence type="ECO:0000256" key="2">
    <source>
        <dbReference type="ARBA" id="ARBA00022490"/>
    </source>
</evidence>
<evidence type="ECO:0000256" key="6">
    <source>
        <dbReference type="ARBA" id="ARBA00022763"/>
    </source>
</evidence>
<organism evidence="15 16">
    <name type="scientific">Candidatus Zambryskibacteria bacterium CG_4_9_14_3_um_filter_42_15</name>
    <dbReference type="NCBI Taxonomy" id="1975112"/>
    <lineage>
        <taxon>Bacteria</taxon>
        <taxon>Candidatus Zambryskiibacteriota</taxon>
    </lineage>
</organism>
<comment type="subcellular location">
    <subcellularLocation>
        <location evidence="13">Cytoplasm</location>
    </subcellularLocation>
</comment>
<dbReference type="EC" id="3.1.21.10" evidence="13 14"/>
<dbReference type="SUPFAM" id="SSF53098">
    <property type="entry name" value="Ribonuclease H-like"/>
    <property type="match status" value="1"/>
</dbReference>
<evidence type="ECO:0000256" key="5">
    <source>
        <dbReference type="ARBA" id="ARBA00022759"/>
    </source>
</evidence>
<dbReference type="PRINTS" id="PR00696">
    <property type="entry name" value="RSOLVASERUVC"/>
</dbReference>
<feature type="binding site" evidence="13">
    <location>
        <position position="79"/>
    </location>
    <ligand>
        <name>Mg(2+)</name>
        <dbReference type="ChEBI" id="CHEBI:18420"/>
        <label>2</label>
    </ligand>
</feature>
<evidence type="ECO:0000256" key="14">
    <source>
        <dbReference type="NCBIfam" id="TIGR00228"/>
    </source>
</evidence>
<dbReference type="GO" id="GO:0008821">
    <property type="term" value="F:crossover junction DNA endonuclease activity"/>
    <property type="evidence" value="ECO:0007669"/>
    <property type="project" value="UniProtKB-UniRule"/>
</dbReference>
<dbReference type="HAMAP" id="MF_00034">
    <property type="entry name" value="RuvC"/>
    <property type="match status" value="1"/>
</dbReference>
<dbReference type="PANTHER" id="PTHR30194">
    <property type="entry name" value="CROSSOVER JUNCTION ENDODEOXYRIBONUCLEASE RUVC"/>
    <property type="match status" value="1"/>
</dbReference>
<keyword evidence="2 13" id="KW-0963">Cytoplasm</keyword>
<evidence type="ECO:0000256" key="10">
    <source>
        <dbReference type="ARBA" id="ARBA00023172"/>
    </source>
</evidence>
<dbReference type="CDD" id="cd16962">
    <property type="entry name" value="RuvC"/>
    <property type="match status" value="1"/>
</dbReference>
<dbReference type="GO" id="GO:0048476">
    <property type="term" value="C:Holliday junction resolvase complex"/>
    <property type="evidence" value="ECO:0007669"/>
    <property type="project" value="UniProtKB-UniRule"/>
</dbReference>
<keyword evidence="6 13" id="KW-0227">DNA damage</keyword>
<dbReference type="GO" id="GO:0005737">
    <property type="term" value="C:cytoplasm"/>
    <property type="evidence" value="ECO:0007669"/>
    <property type="project" value="UniProtKB-SubCell"/>
</dbReference>
<comment type="function">
    <text evidence="13">The RuvA-RuvB-RuvC complex processes Holliday junction (HJ) DNA during genetic recombination and DNA repair. Endonuclease that resolves HJ intermediates. Cleaves cruciform DNA by making single-stranded nicks across the HJ at symmetrical positions within the homologous arms, yielding a 5'-phosphate and a 3'-hydroxyl group; requires a central core of homology in the junction. The consensus cleavage sequence is 5'-(A/T)TT(C/G)-3'. Cleavage occurs on the 3'-side of the TT dinucleotide at the point of strand exchange. HJ branch migration catalyzed by RuvA-RuvB allows RuvC to scan DNA until it finds its consensus sequence, where it cleaves and resolves the cruciform DNA.</text>
</comment>
<evidence type="ECO:0000256" key="1">
    <source>
        <dbReference type="ARBA" id="ARBA00009518"/>
    </source>
</evidence>
<dbReference type="InterPro" id="IPR036397">
    <property type="entry name" value="RNaseH_sf"/>
</dbReference>
<evidence type="ECO:0000256" key="12">
    <source>
        <dbReference type="ARBA" id="ARBA00029354"/>
    </source>
</evidence>
<dbReference type="InterPro" id="IPR012337">
    <property type="entry name" value="RNaseH-like_sf"/>
</dbReference>
<keyword evidence="7 13" id="KW-0378">Hydrolase</keyword>
<dbReference type="PANTHER" id="PTHR30194:SF3">
    <property type="entry name" value="CROSSOVER JUNCTION ENDODEOXYRIBONUCLEASE RUVC"/>
    <property type="match status" value="1"/>
</dbReference>
<keyword evidence="4 13" id="KW-0479">Metal-binding</keyword>
<dbReference type="GO" id="GO:0000287">
    <property type="term" value="F:magnesium ion binding"/>
    <property type="evidence" value="ECO:0007669"/>
    <property type="project" value="UniProtKB-UniRule"/>
</dbReference>
<feature type="binding site" evidence="13">
    <location>
        <position position="154"/>
    </location>
    <ligand>
        <name>Mg(2+)</name>
        <dbReference type="ChEBI" id="CHEBI:18420"/>
        <label>1</label>
    </ligand>
</feature>
<evidence type="ECO:0000256" key="11">
    <source>
        <dbReference type="ARBA" id="ARBA00023204"/>
    </source>
</evidence>
<comment type="subunit">
    <text evidence="13">Homodimer which binds Holliday junction (HJ) DNA. The HJ becomes 2-fold symmetrical on binding to RuvC with unstacked arms; it has a different conformation from HJ DNA in complex with RuvA. In the full resolvosome a probable DNA-RuvA(4)-RuvB(12)-RuvC(2) complex forms which resolves the HJ.</text>
</comment>
<comment type="caution">
    <text evidence="15">The sequence shown here is derived from an EMBL/GenBank/DDBJ whole genome shotgun (WGS) entry which is preliminary data.</text>
</comment>
<comment type="similarity">
    <text evidence="1 13">Belongs to the RuvC family.</text>
</comment>
<dbReference type="Pfam" id="PF02075">
    <property type="entry name" value="RuvC"/>
    <property type="match status" value="1"/>
</dbReference>
<evidence type="ECO:0000313" key="16">
    <source>
        <dbReference type="Proteomes" id="UP000230758"/>
    </source>
</evidence>
<feature type="binding site" evidence="13">
    <location>
        <position position="19"/>
    </location>
    <ligand>
        <name>Mg(2+)</name>
        <dbReference type="ChEBI" id="CHEBI:18420"/>
        <label>1</label>
    </ligand>
</feature>
<keyword evidence="11 13" id="KW-0234">DNA repair</keyword>
<dbReference type="NCBIfam" id="TIGR00228">
    <property type="entry name" value="ruvC"/>
    <property type="match status" value="1"/>
</dbReference>
<dbReference type="AlphaFoldDB" id="A0A2M7WSK1"/>
<evidence type="ECO:0000256" key="13">
    <source>
        <dbReference type="HAMAP-Rule" id="MF_00034"/>
    </source>
</evidence>
<evidence type="ECO:0000256" key="3">
    <source>
        <dbReference type="ARBA" id="ARBA00022722"/>
    </source>
</evidence>
<dbReference type="Proteomes" id="UP000230758">
    <property type="component" value="Unassembled WGS sequence"/>
</dbReference>
<dbReference type="GO" id="GO:0003677">
    <property type="term" value="F:DNA binding"/>
    <property type="evidence" value="ECO:0007669"/>
    <property type="project" value="UniProtKB-KW"/>
</dbReference>
<protein>
    <recommendedName>
        <fullName evidence="13 14">Crossover junction endodeoxyribonuclease RuvC</fullName>
        <ecNumber evidence="13 14">3.1.21.10</ecNumber>
    </recommendedName>
    <alternativeName>
        <fullName evidence="13">Holliday junction nuclease RuvC</fullName>
    </alternativeName>
    <alternativeName>
        <fullName evidence="13">Holliday junction resolvase RuvC</fullName>
    </alternativeName>
</protein>
<feature type="active site" evidence="13">
    <location>
        <position position="19"/>
    </location>
</feature>
<keyword evidence="5 13" id="KW-0255">Endonuclease</keyword>